<comment type="caution">
    <text evidence="1">The sequence shown here is derived from an EMBL/GenBank/DDBJ whole genome shotgun (WGS) entry which is preliminary data.</text>
</comment>
<gene>
    <name evidence="1" type="ORF">JTE90_012367</name>
</gene>
<protein>
    <submittedName>
        <fullName evidence="1">Uncharacterized protein</fullName>
    </submittedName>
</protein>
<dbReference type="AlphaFoldDB" id="A0AAV6USA6"/>
<sequence length="70" mass="8057">MLLSHKANFASLRDRLTCEYLFCPHPSIAGIYPHHPLRSISLSKRSAGAMAANDCQRQRRWMLMLTRTTQ</sequence>
<organism evidence="1 2">
    <name type="scientific">Oedothorax gibbosus</name>
    <dbReference type="NCBI Taxonomy" id="931172"/>
    <lineage>
        <taxon>Eukaryota</taxon>
        <taxon>Metazoa</taxon>
        <taxon>Ecdysozoa</taxon>
        <taxon>Arthropoda</taxon>
        <taxon>Chelicerata</taxon>
        <taxon>Arachnida</taxon>
        <taxon>Araneae</taxon>
        <taxon>Araneomorphae</taxon>
        <taxon>Entelegynae</taxon>
        <taxon>Araneoidea</taxon>
        <taxon>Linyphiidae</taxon>
        <taxon>Erigoninae</taxon>
        <taxon>Oedothorax</taxon>
    </lineage>
</organism>
<proteinExistence type="predicted"/>
<dbReference type="EMBL" id="JAFNEN010000301">
    <property type="protein sequence ID" value="KAG8186446.1"/>
    <property type="molecule type" value="Genomic_DNA"/>
</dbReference>
<dbReference type="Proteomes" id="UP000827092">
    <property type="component" value="Unassembled WGS sequence"/>
</dbReference>
<name>A0AAV6USA6_9ARAC</name>
<evidence type="ECO:0000313" key="2">
    <source>
        <dbReference type="Proteomes" id="UP000827092"/>
    </source>
</evidence>
<evidence type="ECO:0000313" key="1">
    <source>
        <dbReference type="EMBL" id="KAG8186446.1"/>
    </source>
</evidence>
<reference evidence="1 2" key="1">
    <citation type="journal article" date="2022" name="Nat. Ecol. Evol.">
        <title>A masculinizing supergene underlies an exaggerated male reproductive morph in a spider.</title>
        <authorList>
            <person name="Hendrickx F."/>
            <person name="De Corte Z."/>
            <person name="Sonet G."/>
            <person name="Van Belleghem S.M."/>
            <person name="Kostlbacher S."/>
            <person name="Vangestel C."/>
        </authorList>
    </citation>
    <scope>NUCLEOTIDE SEQUENCE [LARGE SCALE GENOMIC DNA]</scope>
    <source>
        <strain evidence="1">W744_W776</strain>
    </source>
</reference>
<accession>A0AAV6USA6</accession>
<keyword evidence="2" id="KW-1185">Reference proteome</keyword>